<gene>
    <name evidence="1" type="ORF">GCM10011578_063640</name>
</gene>
<dbReference type="Proteomes" id="UP000653411">
    <property type="component" value="Unassembled WGS sequence"/>
</dbReference>
<organism evidence="1 2">
    <name type="scientific">Streptomyces fuscichromogenes</name>
    <dbReference type="NCBI Taxonomy" id="1324013"/>
    <lineage>
        <taxon>Bacteria</taxon>
        <taxon>Bacillati</taxon>
        <taxon>Actinomycetota</taxon>
        <taxon>Actinomycetes</taxon>
        <taxon>Kitasatosporales</taxon>
        <taxon>Streptomycetaceae</taxon>
        <taxon>Streptomyces</taxon>
    </lineage>
</organism>
<protein>
    <submittedName>
        <fullName evidence="1">Uncharacterized protein</fullName>
    </submittedName>
</protein>
<proteinExistence type="predicted"/>
<evidence type="ECO:0000313" key="2">
    <source>
        <dbReference type="Proteomes" id="UP000653411"/>
    </source>
</evidence>
<name>A0A917XI37_9ACTN</name>
<comment type="caution">
    <text evidence="1">The sequence shown here is derived from an EMBL/GenBank/DDBJ whole genome shotgun (WGS) entry which is preliminary data.</text>
</comment>
<dbReference type="EMBL" id="BMML01000016">
    <property type="protein sequence ID" value="GGN27957.1"/>
    <property type="molecule type" value="Genomic_DNA"/>
</dbReference>
<reference evidence="1" key="1">
    <citation type="journal article" date="2014" name="Int. J. Syst. Evol. Microbiol.">
        <title>Complete genome sequence of Corynebacterium casei LMG S-19264T (=DSM 44701T), isolated from a smear-ripened cheese.</title>
        <authorList>
            <consortium name="US DOE Joint Genome Institute (JGI-PGF)"/>
            <person name="Walter F."/>
            <person name="Albersmeier A."/>
            <person name="Kalinowski J."/>
            <person name="Ruckert C."/>
        </authorList>
    </citation>
    <scope>NUCLEOTIDE SEQUENCE</scope>
    <source>
        <strain evidence="1">CGMCC 4.7110</strain>
    </source>
</reference>
<reference evidence="1" key="2">
    <citation type="submission" date="2020-09" db="EMBL/GenBank/DDBJ databases">
        <authorList>
            <person name="Sun Q."/>
            <person name="Zhou Y."/>
        </authorList>
    </citation>
    <scope>NUCLEOTIDE SEQUENCE</scope>
    <source>
        <strain evidence="1">CGMCC 4.7110</strain>
    </source>
</reference>
<dbReference type="AlphaFoldDB" id="A0A917XI37"/>
<keyword evidence="2" id="KW-1185">Reference proteome</keyword>
<sequence>MKRMDRPKCRNALSAVARRAAEAAVDTAVPPACARGRPSRPPPCPAAEAKDAMLTDGCLSGALVLAVRTG</sequence>
<accession>A0A917XI37</accession>
<evidence type="ECO:0000313" key="1">
    <source>
        <dbReference type="EMBL" id="GGN27957.1"/>
    </source>
</evidence>